<dbReference type="Pfam" id="PF04832">
    <property type="entry name" value="SOUL"/>
    <property type="match status" value="1"/>
</dbReference>
<dbReference type="PANTHER" id="PTHR11220">
    <property type="entry name" value="HEME-BINDING PROTEIN-RELATED"/>
    <property type="match status" value="1"/>
</dbReference>
<gene>
    <name evidence="1" type="ORF">UFOPK2735_00369</name>
    <name evidence="2" type="ORF">UFOPK4022_00061</name>
</gene>
<sequence length="208" mass="23528">MFTQMQEPALTVRKGSINSLTPQNSSAYQSNYPLVMTQRQEFQVIRTYSEFELREYQPCVIAEVKLSGQYSTVGSQAFRHLFQYISQGNKTSQKIAMTAPVIAAQHTDHSNSDDWYISFVMPAGSTYEQMPHPNDPEVTLRALDSQMCVALSFRGRATQEKSNQLIKELRAAAAKENIALSSETRICRFDPPFKPGILHYNEIVIPVI</sequence>
<dbReference type="InterPro" id="IPR011256">
    <property type="entry name" value="Reg_factor_effector_dom_sf"/>
</dbReference>
<accession>A0A6J6RTX6</accession>
<dbReference type="SUPFAM" id="SSF55136">
    <property type="entry name" value="Probable bacterial effector-binding domain"/>
    <property type="match status" value="1"/>
</dbReference>
<evidence type="ECO:0000313" key="1">
    <source>
        <dbReference type="EMBL" id="CAB4726080.1"/>
    </source>
</evidence>
<dbReference type="EMBL" id="CAFBOY010000003">
    <property type="protein sequence ID" value="CAB4989033.1"/>
    <property type="molecule type" value="Genomic_DNA"/>
</dbReference>
<dbReference type="EMBL" id="CAEZYP010000035">
    <property type="protein sequence ID" value="CAB4726080.1"/>
    <property type="molecule type" value="Genomic_DNA"/>
</dbReference>
<dbReference type="Gene3D" id="3.20.80.10">
    <property type="entry name" value="Regulatory factor, effector binding domain"/>
    <property type="match status" value="1"/>
</dbReference>
<name>A0A6J6RTX6_9ZZZZ</name>
<dbReference type="PANTHER" id="PTHR11220:SF58">
    <property type="entry name" value="SOUL HEME-BINDING FAMILY PROTEIN"/>
    <property type="match status" value="1"/>
</dbReference>
<dbReference type="AlphaFoldDB" id="A0A6J6RTX6"/>
<dbReference type="InterPro" id="IPR006917">
    <property type="entry name" value="SOUL_heme-bd"/>
</dbReference>
<reference evidence="1" key="1">
    <citation type="submission" date="2020-05" db="EMBL/GenBank/DDBJ databases">
        <authorList>
            <person name="Chiriac C."/>
            <person name="Salcher M."/>
            <person name="Ghai R."/>
            <person name="Kavagutti S V."/>
        </authorList>
    </citation>
    <scope>NUCLEOTIDE SEQUENCE</scope>
</reference>
<protein>
    <submittedName>
        <fullName evidence="1">Unannotated protein</fullName>
    </submittedName>
</protein>
<organism evidence="1">
    <name type="scientific">freshwater metagenome</name>
    <dbReference type="NCBI Taxonomy" id="449393"/>
    <lineage>
        <taxon>unclassified sequences</taxon>
        <taxon>metagenomes</taxon>
        <taxon>ecological metagenomes</taxon>
    </lineage>
</organism>
<proteinExistence type="predicted"/>
<evidence type="ECO:0000313" key="2">
    <source>
        <dbReference type="EMBL" id="CAB4989033.1"/>
    </source>
</evidence>